<dbReference type="AlphaFoldDB" id="A0A1Y6C499"/>
<dbReference type="Proteomes" id="UP000192907">
    <property type="component" value="Unassembled WGS sequence"/>
</dbReference>
<reference evidence="3" key="1">
    <citation type="submission" date="2017-04" db="EMBL/GenBank/DDBJ databases">
        <authorList>
            <person name="Varghese N."/>
            <person name="Submissions S."/>
        </authorList>
    </citation>
    <scope>NUCLEOTIDE SEQUENCE [LARGE SCALE GENOMIC DNA]</scope>
    <source>
        <strain evidence="3">RKEM611</strain>
    </source>
</reference>
<keyword evidence="3" id="KW-1185">Reference proteome</keyword>
<evidence type="ECO:0000313" key="3">
    <source>
        <dbReference type="Proteomes" id="UP000192907"/>
    </source>
</evidence>
<organism evidence="2 3">
    <name type="scientific">Pseudobacteriovorax antillogorgiicola</name>
    <dbReference type="NCBI Taxonomy" id="1513793"/>
    <lineage>
        <taxon>Bacteria</taxon>
        <taxon>Pseudomonadati</taxon>
        <taxon>Bdellovibrionota</taxon>
        <taxon>Oligoflexia</taxon>
        <taxon>Oligoflexales</taxon>
        <taxon>Pseudobacteriovoracaceae</taxon>
        <taxon>Pseudobacteriovorax</taxon>
    </lineage>
</organism>
<evidence type="ECO:0000256" key="1">
    <source>
        <dbReference type="SAM" id="MobiDB-lite"/>
    </source>
</evidence>
<gene>
    <name evidence="2" type="ORF">SAMN06296036_11318</name>
</gene>
<protein>
    <submittedName>
        <fullName evidence="2">Uncharacterized protein</fullName>
    </submittedName>
</protein>
<feature type="region of interest" description="Disordered" evidence="1">
    <location>
        <begin position="1"/>
        <end position="45"/>
    </location>
</feature>
<name>A0A1Y6C499_9BACT</name>
<dbReference type="EMBL" id="FWZT01000013">
    <property type="protein sequence ID" value="SMF42767.1"/>
    <property type="molecule type" value="Genomic_DNA"/>
</dbReference>
<accession>A0A1Y6C499</accession>
<proteinExistence type="predicted"/>
<sequence>MKTGAGNSKNDRPFYAILDGPASREQGPSGGRLDFHTKISGLGPV</sequence>
<evidence type="ECO:0000313" key="2">
    <source>
        <dbReference type="EMBL" id="SMF42767.1"/>
    </source>
</evidence>